<evidence type="ECO:0000256" key="1">
    <source>
        <dbReference type="SAM" id="MobiDB-lite"/>
    </source>
</evidence>
<sequence>MADEELRHRITELVEEEHRLERAHVGKALSDEEKAALDRINVDLDRCWDLLRQRDARRAAGQDPDEAATRDASTVENYRQ</sequence>
<dbReference type="EMBL" id="BAABGT010000029">
    <property type="protein sequence ID" value="GAA4544790.1"/>
    <property type="molecule type" value="Genomic_DNA"/>
</dbReference>
<comment type="caution">
    <text evidence="2">The sequence shown here is derived from an EMBL/GenBank/DDBJ whole genome shotgun (WGS) entry which is preliminary data.</text>
</comment>
<dbReference type="RefSeq" id="WP_345415944.1">
    <property type="nucleotide sequence ID" value="NZ_BAABGT010000029.1"/>
</dbReference>
<feature type="compositionally biased region" description="Polar residues" evidence="1">
    <location>
        <begin position="71"/>
        <end position="80"/>
    </location>
</feature>
<gene>
    <name evidence="2" type="ORF">GCM10023175_23530</name>
</gene>
<organism evidence="2 3">
    <name type="scientific">Pseudonocardia xishanensis</name>
    <dbReference type="NCBI Taxonomy" id="630995"/>
    <lineage>
        <taxon>Bacteria</taxon>
        <taxon>Bacillati</taxon>
        <taxon>Actinomycetota</taxon>
        <taxon>Actinomycetes</taxon>
        <taxon>Pseudonocardiales</taxon>
        <taxon>Pseudonocardiaceae</taxon>
        <taxon>Pseudonocardia</taxon>
    </lineage>
</organism>
<dbReference type="Proteomes" id="UP001501598">
    <property type="component" value="Unassembled WGS sequence"/>
</dbReference>
<name>A0ABP8RRM1_9PSEU</name>
<keyword evidence="3" id="KW-1185">Reference proteome</keyword>
<protein>
    <submittedName>
        <fullName evidence="2">DUF2630 family protein</fullName>
    </submittedName>
</protein>
<evidence type="ECO:0000313" key="2">
    <source>
        <dbReference type="EMBL" id="GAA4544790.1"/>
    </source>
</evidence>
<feature type="region of interest" description="Disordered" evidence="1">
    <location>
        <begin position="56"/>
        <end position="80"/>
    </location>
</feature>
<reference evidence="3" key="1">
    <citation type="journal article" date="2019" name="Int. J. Syst. Evol. Microbiol.">
        <title>The Global Catalogue of Microorganisms (GCM) 10K type strain sequencing project: providing services to taxonomists for standard genome sequencing and annotation.</title>
        <authorList>
            <consortium name="The Broad Institute Genomics Platform"/>
            <consortium name="The Broad Institute Genome Sequencing Center for Infectious Disease"/>
            <person name="Wu L."/>
            <person name="Ma J."/>
        </authorList>
    </citation>
    <scope>NUCLEOTIDE SEQUENCE [LARGE SCALE GENOMIC DNA]</scope>
    <source>
        <strain evidence="3">JCM 17906</strain>
    </source>
</reference>
<evidence type="ECO:0000313" key="3">
    <source>
        <dbReference type="Proteomes" id="UP001501598"/>
    </source>
</evidence>
<proteinExistence type="predicted"/>
<dbReference type="Pfam" id="PF10944">
    <property type="entry name" value="DUF2630"/>
    <property type="match status" value="1"/>
</dbReference>
<dbReference type="InterPro" id="IPR020311">
    <property type="entry name" value="Uncharacterised_Rv0898c"/>
</dbReference>
<accession>A0ABP8RRM1</accession>